<proteinExistence type="predicted"/>
<dbReference type="Proteomes" id="UP000594638">
    <property type="component" value="Unassembled WGS sequence"/>
</dbReference>
<comment type="caution">
    <text evidence="2">The sequence shown here is derived from an EMBL/GenBank/DDBJ whole genome shotgun (WGS) entry which is preliminary data.</text>
</comment>
<evidence type="ECO:0000256" key="1">
    <source>
        <dbReference type="SAM" id="MobiDB-lite"/>
    </source>
</evidence>
<dbReference type="EMBL" id="CACTIH010004225">
    <property type="protein sequence ID" value="CAA2990227.1"/>
    <property type="molecule type" value="Genomic_DNA"/>
</dbReference>
<gene>
    <name evidence="2" type="ORF">OLEA9_A055025</name>
</gene>
<feature type="region of interest" description="Disordered" evidence="1">
    <location>
        <begin position="77"/>
        <end position="96"/>
    </location>
</feature>
<reference evidence="2 3" key="1">
    <citation type="submission" date="2019-12" db="EMBL/GenBank/DDBJ databases">
        <authorList>
            <person name="Alioto T."/>
            <person name="Alioto T."/>
            <person name="Gomez Garrido J."/>
        </authorList>
    </citation>
    <scope>NUCLEOTIDE SEQUENCE [LARGE SCALE GENOMIC DNA]</scope>
</reference>
<organism evidence="2 3">
    <name type="scientific">Olea europaea subsp. europaea</name>
    <dbReference type="NCBI Taxonomy" id="158383"/>
    <lineage>
        <taxon>Eukaryota</taxon>
        <taxon>Viridiplantae</taxon>
        <taxon>Streptophyta</taxon>
        <taxon>Embryophyta</taxon>
        <taxon>Tracheophyta</taxon>
        <taxon>Spermatophyta</taxon>
        <taxon>Magnoliopsida</taxon>
        <taxon>eudicotyledons</taxon>
        <taxon>Gunneridae</taxon>
        <taxon>Pentapetalae</taxon>
        <taxon>asterids</taxon>
        <taxon>lamiids</taxon>
        <taxon>Lamiales</taxon>
        <taxon>Oleaceae</taxon>
        <taxon>Oleeae</taxon>
        <taxon>Olea</taxon>
    </lineage>
</organism>
<evidence type="ECO:0000313" key="2">
    <source>
        <dbReference type="EMBL" id="CAA2990227.1"/>
    </source>
</evidence>
<evidence type="ECO:0000313" key="3">
    <source>
        <dbReference type="Proteomes" id="UP000594638"/>
    </source>
</evidence>
<feature type="compositionally biased region" description="Basic and acidic residues" evidence="1">
    <location>
        <begin position="77"/>
        <end position="94"/>
    </location>
</feature>
<name>A0A8S0SEW8_OLEEU</name>
<accession>A0A8S0SEW8</accession>
<dbReference type="Gramene" id="OE9A055025T1">
    <property type="protein sequence ID" value="OE9A055025C1"/>
    <property type="gene ID" value="OE9A055025"/>
</dbReference>
<sequence>MARISIAEQHDRNEYVKPDMFYKRCLAKEKKKEIIELHLFHYKNQSDELSHLFKLNPHSSPKEKRETIMGKEKVVEAKEVKVEKTPHKKEERQRGQSRWLFKRSLKGEGLEFSWRRSDEIFPEVLEMLLTEVQAARRIHHK</sequence>
<keyword evidence="3" id="KW-1185">Reference proteome</keyword>
<dbReference type="AlphaFoldDB" id="A0A8S0SEW8"/>
<protein>
    <submittedName>
        <fullName evidence="2">Uncharacterized protein</fullName>
    </submittedName>
</protein>